<reference evidence="1" key="2">
    <citation type="journal article" date="2015" name="Fish Shellfish Immunol.">
        <title>Early steps in the European eel (Anguilla anguilla)-Vibrio vulnificus interaction in the gills: Role of the RtxA13 toxin.</title>
        <authorList>
            <person name="Callol A."/>
            <person name="Pajuelo D."/>
            <person name="Ebbesson L."/>
            <person name="Teles M."/>
            <person name="MacKenzie S."/>
            <person name="Amaro C."/>
        </authorList>
    </citation>
    <scope>NUCLEOTIDE SEQUENCE</scope>
</reference>
<dbReference type="EMBL" id="GBXM01038032">
    <property type="protein sequence ID" value="JAH70545.1"/>
    <property type="molecule type" value="Transcribed_RNA"/>
</dbReference>
<accession>A0A0E9UZC5</accession>
<proteinExistence type="predicted"/>
<protein>
    <submittedName>
        <fullName evidence="1">Uncharacterized protein</fullName>
    </submittedName>
</protein>
<evidence type="ECO:0000313" key="1">
    <source>
        <dbReference type="EMBL" id="JAH70545.1"/>
    </source>
</evidence>
<organism evidence="1">
    <name type="scientific">Anguilla anguilla</name>
    <name type="common">European freshwater eel</name>
    <name type="synonym">Muraena anguilla</name>
    <dbReference type="NCBI Taxonomy" id="7936"/>
    <lineage>
        <taxon>Eukaryota</taxon>
        <taxon>Metazoa</taxon>
        <taxon>Chordata</taxon>
        <taxon>Craniata</taxon>
        <taxon>Vertebrata</taxon>
        <taxon>Euteleostomi</taxon>
        <taxon>Actinopterygii</taxon>
        <taxon>Neopterygii</taxon>
        <taxon>Teleostei</taxon>
        <taxon>Anguilliformes</taxon>
        <taxon>Anguillidae</taxon>
        <taxon>Anguilla</taxon>
    </lineage>
</organism>
<dbReference type="AlphaFoldDB" id="A0A0E9UZC5"/>
<sequence length="31" mass="3543">MLELAGAFIVYDLHYVSPVMEYLMQYATNGC</sequence>
<reference evidence="1" key="1">
    <citation type="submission" date="2014-11" db="EMBL/GenBank/DDBJ databases">
        <authorList>
            <person name="Amaro Gonzalez C."/>
        </authorList>
    </citation>
    <scope>NUCLEOTIDE SEQUENCE</scope>
</reference>
<name>A0A0E9UZC5_ANGAN</name>